<dbReference type="Proteomes" id="UP000006327">
    <property type="component" value="Unassembled WGS sequence"/>
</dbReference>
<evidence type="ECO:0000256" key="3">
    <source>
        <dbReference type="SAM" id="Phobius"/>
    </source>
</evidence>
<dbReference type="OrthoDB" id="6385810at2"/>
<evidence type="ECO:0000256" key="1">
    <source>
        <dbReference type="SAM" id="Coils"/>
    </source>
</evidence>
<proteinExistence type="predicted"/>
<dbReference type="eggNOG" id="COG3105">
    <property type="taxonomic scope" value="Bacteria"/>
</dbReference>
<dbReference type="RefSeq" id="WP_007622682.1">
    <property type="nucleotide sequence ID" value="NZ_BAEO01000055.1"/>
</dbReference>
<dbReference type="Pfam" id="PF06295">
    <property type="entry name" value="ZapG-like"/>
    <property type="match status" value="1"/>
</dbReference>
<feature type="region of interest" description="Disordered" evidence="2">
    <location>
        <begin position="102"/>
        <end position="145"/>
    </location>
</feature>
<evidence type="ECO:0000256" key="2">
    <source>
        <dbReference type="SAM" id="MobiDB-lite"/>
    </source>
</evidence>
<evidence type="ECO:0000313" key="5">
    <source>
        <dbReference type="Proteomes" id="UP000006327"/>
    </source>
</evidence>
<evidence type="ECO:0008006" key="6">
    <source>
        <dbReference type="Google" id="ProtNLM"/>
    </source>
</evidence>
<keyword evidence="3" id="KW-0812">Transmembrane</keyword>
<dbReference type="InterPro" id="IPR009386">
    <property type="entry name" value="ZapG-like"/>
</dbReference>
<feature type="transmembrane region" description="Helical" evidence="3">
    <location>
        <begin position="6"/>
        <end position="24"/>
    </location>
</feature>
<keyword evidence="5" id="KW-1185">Reference proteome</keyword>
<dbReference type="EMBL" id="BAEO01000055">
    <property type="protein sequence ID" value="GAC20608.1"/>
    <property type="molecule type" value="Genomic_DNA"/>
</dbReference>
<accession>K6YV62</accession>
<feature type="compositionally biased region" description="Polar residues" evidence="2">
    <location>
        <begin position="124"/>
        <end position="137"/>
    </location>
</feature>
<feature type="coiled-coil region" evidence="1">
    <location>
        <begin position="53"/>
        <end position="80"/>
    </location>
</feature>
<evidence type="ECO:0000313" key="4">
    <source>
        <dbReference type="EMBL" id="GAC20608.1"/>
    </source>
</evidence>
<name>K6YV62_9ALTE</name>
<protein>
    <recommendedName>
        <fullName evidence="6">DUF1043 family protein</fullName>
    </recommendedName>
</protein>
<gene>
    <name evidence="4" type="ORF">GARC_3654</name>
</gene>
<reference evidence="4 5" key="1">
    <citation type="journal article" date="2017" name="Antonie Van Leeuwenhoek">
        <title>Rhizobium rhizosphaerae sp. nov., a novel species isolated from rice rhizosphere.</title>
        <authorList>
            <person name="Zhao J.J."/>
            <person name="Zhang J."/>
            <person name="Zhang R.J."/>
            <person name="Zhang C.W."/>
            <person name="Yin H.Q."/>
            <person name="Zhang X.X."/>
        </authorList>
    </citation>
    <scope>NUCLEOTIDE SEQUENCE [LARGE SCALE GENOMIC DNA]</scope>
    <source>
        <strain evidence="4 5">BSs20135</strain>
    </source>
</reference>
<dbReference type="STRING" id="493475.GARC_3654"/>
<comment type="caution">
    <text evidence="4">The sequence shown here is derived from an EMBL/GenBank/DDBJ whole genome shotgun (WGS) entry which is preliminary data.</text>
</comment>
<dbReference type="AlphaFoldDB" id="K6YV62"/>
<keyword evidence="1" id="KW-0175">Coiled coil</keyword>
<keyword evidence="3" id="KW-1133">Transmembrane helix</keyword>
<keyword evidence="3" id="KW-0472">Membrane</keyword>
<sequence length="145" mass="16176">MDWLIGLLLLLVGGIIGFFVAKYFNQEKQSESDKAQGGQTIQELMHQQAAMHIQETKQIAEKLVDQSARLQQQVENYEQLLISQQAGPEGSSLNYFGEHTTAYLRNKSPKPTRKDSSADIQPLDFSSKSSGLFSGQEETPAKETK</sequence>
<organism evidence="4 5">
    <name type="scientific">Paraglaciecola arctica BSs20135</name>
    <dbReference type="NCBI Taxonomy" id="493475"/>
    <lineage>
        <taxon>Bacteria</taxon>
        <taxon>Pseudomonadati</taxon>
        <taxon>Pseudomonadota</taxon>
        <taxon>Gammaproteobacteria</taxon>
        <taxon>Alteromonadales</taxon>
        <taxon>Alteromonadaceae</taxon>
        <taxon>Paraglaciecola</taxon>
    </lineage>
</organism>